<name>A0A4V3RZM1_9PROT</name>
<sequence>MKNTILAAAALAAITSTAALAQDYSLTPTYGSYSLSAGFMPDPSELQITAGGTLDAASVGCAGTIANAPDARLNWGGGRMTIGARSNVDTTLVVNGPDGQWYCSDDVNGLNPALVFSASGQYDIWVGVYQGNNAPATLYVTEY</sequence>
<dbReference type="EMBL" id="SRXV01000001">
    <property type="protein sequence ID" value="TGY94789.1"/>
    <property type="molecule type" value="Genomic_DNA"/>
</dbReference>
<protein>
    <submittedName>
        <fullName evidence="2">Peptidase S1</fullName>
    </submittedName>
</protein>
<proteinExistence type="predicted"/>
<feature type="chain" id="PRO_5020201388" evidence="1">
    <location>
        <begin position="22"/>
        <end position="143"/>
    </location>
</feature>
<evidence type="ECO:0000313" key="2">
    <source>
        <dbReference type="EMBL" id="TGY94789.1"/>
    </source>
</evidence>
<organism evidence="2 3">
    <name type="scientific">Marinicauda pacifica</name>
    <dbReference type="NCBI Taxonomy" id="1133559"/>
    <lineage>
        <taxon>Bacteria</taxon>
        <taxon>Pseudomonadati</taxon>
        <taxon>Pseudomonadota</taxon>
        <taxon>Alphaproteobacteria</taxon>
        <taxon>Maricaulales</taxon>
        <taxon>Maricaulaceae</taxon>
        <taxon>Marinicauda</taxon>
    </lineage>
</organism>
<dbReference type="OrthoDB" id="5973611at2"/>
<dbReference type="RefSeq" id="WP_135943985.1">
    <property type="nucleotide sequence ID" value="NZ_BMEI01000001.1"/>
</dbReference>
<dbReference type="AlphaFoldDB" id="A0A4V3RZM1"/>
<evidence type="ECO:0000313" key="3">
    <source>
        <dbReference type="Proteomes" id="UP000305451"/>
    </source>
</evidence>
<comment type="caution">
    <text evidence="2">The sequence shown here is derived from an EMBL/GenBank/DDBJ whole genome shotgun (WGS) entry which is preliminary data.</text>
</comment>
<keyword evidence="3" id="KW-1185">Reference proteome</keyword>
<reference evidence="2 3" key="1">
    <citation type="journal article" date="2013" name="Int. J. Syst. Evol. Microbiol.">
        <title>Marinicauda pacifica gen. nov., sp. nov., a prosthecate alphaproteobacterium of the family Hyphomonadaceae isolated from deep seawater.</title>
        <authorList>
            <person name="Zhang X.Y."/>
            <person name="Li G.W."/>
            <person name="Wang C.S."/>
            <person name="Zhang Y.J."/>
            <person name="Xu X.W."/>
            <person name="Li H."/>
            <person name="Liu A."/>
            <person name="Liu C."/>
            <person name="Xie B.B."/>
            <person name="Qin Q.L."/>
            <person name="Xu Z."/>
            <person name="Chen X.L."/>
            <person name="Zhou B.C."/>
            <person name="Zhang Y.Z."/>
        </authorList>
    </citation>
    <scope>NUCLEOTIDE SEQUENCE [LARGE SCALE GENOMIC DNA]</scope>
    <source>
        <strain evidence="2 3">P-1 km-3</strain>
    </source>
</reference>
<keyword evidence="1" id="KW-0732">Signal</keyword>
<accession>A0A4V3RZM1</accession>
<feature type="signal peptide" evidence="1">
    <location>
        <begin position="1"/>
        <end position="21"/>
    </location>
</feature>
<gene>
    <name evidence="2" type="ORF">E5162_05865</name>
</gene>
<evidence type="ECO:0000256" key="1">
    <source>
        <dbReference type="SAM" id="SignalP"/>
    </source>
</evidence>
<dbReference type="Proteomes" id="UP000305451">
    <property type="component" value="Unassembled WGS sequence"/>
</dbReference>